<gene>
    <name evidence="1" type="ORF">NM208_g1164</name>
</gene>
<proteinExistence type="predicted"/>
<evidence type="ECO:0000313" key="1">
    <source>
        <dbReference type="EMBL" id="KAJ3548130.1"/>
    </source>
</evidence>
<evidence type="ECO:0000313" key="2">
    <source>
        <dbReference type="Proteomes" id="UP001148629"/>
    </source>
</evidence>
<name>A0ACC1SWU7_9HYPO</name>
<comment type="caution">
    <text evidence="1">The sequence shown here is derived from an EMBL/GenBank/DDBJ whole genome shotgun (WGS) entry which is preliminary data.</text>
</comment>
<accession>A0ACC1SWU7</accession>
<dbReference type="Proteomes" id="UP001148629">
    <property type="component" value="Unassembled WGS sequence"/>
</dbReference>
<organism evidence="1 2">
    <name type="scientific">Fusarium decemcellulare</name>
    <dbReference type="NCBI Taxonomy" id="57161"/>
    <lineage>
        <taxon>Eukaryota</taxon>
        <taxon>Fungi</taxon>
        <taxon>Dikarya</taxon>
        <taxon>Ascomycota</taxon>
        <taxon>Pezizomycotina</taxon>
        <taxon>Sordariomycetes</taxon>
        <taxon>Hypocreomycetidae</taxon>
        <taxon>Hypocreales</taxon>
        <taxon>Nectriaceae</taxon>
        <taxon>Fusarium</taxon>
        <taxon>Fusarium decemcellulare species complex</taxon>
    </lineage>
</organism>
<dbReference type="EMBL" id="JANRMS010000057">
    <property type="protein sequence ID" value="KAJ3548130.1"/>
    <property type="molecule type" value="Genomic_DNA"/>
</dbReference>
<protein>
    <submittedName>
        <fullName evidence="1">Uncharacterized protein</fullName>
    </submittedName>
</protein>
<keyword evidence="2" id="KW-1185">Reference proteome</keyword>
<reference evidence="1" key="1">
    <citation type="submission" date="2022-08" db="EMBL/GenBank/DDBJ databases">
        <title>Genome Sequence of Fusarium decemcellulare.</title>
        <authorList>
            <person name="Buettner E."/>
        </authorList>
    </citation>
    <scope>NUCLEOTIDE SEQUENCE</scope>
    <source>
        <strain evidence="1">Babe19</strain>
    </source>
</reference>
<sequence>MTIAHVLIKVGKAEHAAIVNFYTQALKPLGSKQLASFPNGLTGFGSESPEWWIAIGDTTPSVHVAFRAPDRATVDAFYSAAIAAGAKDNGPPGVRAHVHPNYYAAFIFDPAGNNIEAICMVPESA</sequence>